<name>A0CTL4_PARTE</name>
<dbReference type="KEGG" id="ptm:GSPATT00010365001"/>
<dbReference type="OrthoDB" id="298061at2759"/>
<proteinExistence type="predicted"/>
<dbReference type="EMBL" id="CT868174">
    <property type="protein sequence ID" value="CAK74131.1"/>
    <property type="molecule type" value="Genomic_DNA"/>
</dbReference>
<evidence type="ECO:0000313" key="2">
    <source>
        <dbReference type="Proteomes" id="UP000000600"/>
    </source>
</evidence>
<gene>
    <name evidence="1" type="ORF">GSPATT00010365001</name>
</gene>
<dbReference type="AlphaFoldDB" id="A0CTL4"/>
<dbReference type="RefSeq" id="XP_001441528.1">
    <property type="nucleotide sequence ID" value="XM_001441491.1"/>
</dbReference>
<organism evidence="1 2">
    <name type="scientific">Paramecium tetraurelia</name>
    <dbReference type="NCBI Taxonomy" id="5888"/>
    <lineage>
        <taxon>Eukaryota</taxon>
        <taxon>Sar</taxon>
        <taxon>Alveolata</taxon>
        <taxon>Ciliophora</taxon>
        <taxon>Intramacronucleata</taxon>
        <taxon>Oligohymenophorea</taxon>
        <taxon>Peniculida</taxon>
        <taxon>Parameciidae</taxon>
        <taxon>Paramecium</taxon>
    </lineage>
</organism>
<dbReference type="Proteomes" id="UP000000600">
    <property type="component" value="Unassembled WGS sequence"/>
</dbReference>
<dbReference type="InParanoid" id="A0CTL4"/>
<dbReference type="GeneID" id="5027313"/>
<dbReference type="OMA" id="CQRNISR"/>
<accession>A0CTL4</accession>
<sequence length="277" mass="33139">MNQKLNRILYSQGNMTTSATQSPSQNINYNDAGELLDMKLNQVRKINRQQNDNIRLLKSRLNHIQHQDFNCQRNISRTSNEIQSIISTKSRVNEDQMRKQFLDEIRQKKLQEYSQRANLSKMERIKRSQNVENCKLQMYLIEKQIYSETHSFLNKEYKSNLSQAKLQTWNEIYGTNCKSHKQIRQAHLQHQQDKIIQLQLKQQEGSYNYKQKIIKEAQQFQERQMRVTELEEAEEQFLMKLKVTQSKNRSMSAKKEEIRRIPAEKIAISKNNLFRIN</sequence>
<evidence type="ECO:0000313" key="1">
    <source>
        <dbReference type="EMBL" id="CAK74131.1"/>
    </source>
</evidence>
<dbReference type="HOGENOM" id="CLU_1006310_0_0_1"/>
<protein>
    <submittedName>
        <fullName evidence="1">Uncharacterized protein</fullName>
    </submittedName>
</protein>
<reference evidence="1 2" key="1">
    <citation type="journal article" date="2006" name="Nature">
        <title>Global trends of whole-genome duplications revealed by the ciliate Paramecium tetraurelia.</title>
        <authorList>
            <consortium name="Genoscope"/>
            <person name="Aury J.-M."/>
            <person name="Jaillon O."/>
            <person name="Duret L."/>
            <person name="Noel B."/>
            <person name="Jubin C."/>
            <person name="Porcel B.M."/>
            <person name="Segurens B."/>
            <person name="Daubin V."/>
            <person name="Anthouard V."/>
            <person name="Aiach N."/>
            <person name="Arnaiz O."/>
            <person name="Billaut A."/>
            <person name="Beisson J."/>
            <person name="Blanc I."/>
            <person name="Bouhouche K."/>
            <person name="Camara F."/>
            <person name="Duharcourt S."/>
            <person name="Guigo R."/>
            <person name="Gogendeau D."/>
            <person name="Katinka M."/>
            <person name="Keller A.-M."/>
            <person name="Kissmehl R."/>
            <person name="Klotz C."/>
            <person name="Koll F."/>
            <person name="Le Moue A."/>
            <person name="Lepere C."/>
            <person name="Malinsky S."/>
            <person name="Nowacki M."/>
            <person name="Nowak J.K."/>
            <person name="Plattner H."/>
            <person name="Poulain J."/>
            <person name="Ruiz F."/>
            <person name="Serrano V."/>
            <person name="Zagulski M."/>
            <person name="Dessen P."/>
            <person name="Betermier M."/>
            <person name="Weissenbach J."/>
            <person name="Scarpelli C."/>
            <person name="Schachter V."/>
            <person name="Sperling L."/>
            <person name="Meyer E."/>
            <person name="Cohen J."/>
            <person name="Wincker P."/>
        </authorList>
    </citation>
    <scope>NUCLEOTIDE SEQUENCE [LARGE SCALE GENOMIC DNA]</scope>
    <source>
        <strain evidence="1 2">Stock d4-2</strain>
    </source>
</reference>
<keyword evidence="2" id="KW-1185">Reference proteome</keyword>